<reference evidence="5" key="1">
    <citation type="submission" date="2018-04" db="EMBL/GenBank/DDBJ databases">
        <authorList>
            <person name="Liu S."/>
            <person name="Wang Z."/>
            <person name="Li J."/>
        </authorList>
    </citation>
    <scope>NUCLEOTIDE SEQUENCE [LARGE SCALE GENOMIC DNA]</scope>
    <source>
        <strain evidence="5">622</strain>
    </source>
</reference>
<organism evidence="4 5">
    <name type="scientific">Mycetocola zhujimingii</name>
    <dbReference type="NCBI Taxonomy" id="2079792"/>
    <lineage>
        <taxon>Bacteria</taxon>
        <taxon>Bacillati</taxon>
        <taxon>Actinomycetota</taxon>
        <taxon>Actinomycetes</taxon>
        <taxon>Micrococcales</taxon>
        <taxon>Microbacteriaceae</taxon>
        <taxon>Mycetocola</taxon>
    </lineage>
</organism>
<dbReference type="Gene3D" id="3.20.20.100">
    <property type="entry name" value="NADP-dependent oxidoreductase domain"/>
    <property type="match status" value="1"/>
</dbReference>
<comment type="caution">
    <text evidence="4">The sequence shown here is derived from an EMBL/GenBank/DDBJ whole genome shotgun (WGS) entry which is preliminary data.</text>
</comment>
<dbReference type="GO" id="GO:0016491">
    <property type="term" value="F:oxidoreductase activity"/>
    <property type="evidence" value="ECO:0007669"/>
    <property type="project" value="UniProtKB-KW"/>
</dbReference>
<evidence type="ECO:0000313" key="5">
    <source>
        <dbReference type="Proteomes" id="UP000244962"/>
    </source>
</evidence>
<dbReference type="PRINTS" id="PR00069">
    <property type="entry name" value="ALDKETRDTASE"/>
</dbReference>
<gene>
    <name evidence="4" type="ORF">DF223_12855</name>
</gene>
<proteinExistence type="predicted"/>
<evidence type="ECO:0000256" key="1">
    <source>
        <dbReference type="ARBA" id="ARBA00023002"/>
    </source>
</evidence>
<accession>A0A2U1TC51</accession>
<evidence type="ECO:0000313" key="4">
    <source>
        <dbReference type="EMBL" id="PWC06471.1"/>
    </source>
</evidence>
<dbReference type="AlphaFoldDB" id="A0A2U1TC51"/>
<feature type="region of interest" description="Disordered" evidence="2">
    <location>
        <begin position="6"/>
        <end position="41"/>
    </location>
</feature>
<dbReference type="EMBL" id="QEFB01000013">
    <property type="protein sequence ID" value="PWC06471.1"/>
    <property type="molecule type" value="Genomic_DNA"/>
</dbReference>
<dbReference type="InterPro" id="IPR050791">
    <property type="entry name" value="Aldo-Keto_reductase"/>
</dbReference>
<evidence type="ECO:0000259" key="3">
    <source>
        <dbReference type="Pfam" id="PF00248"/>
    </source>
</evidence>
<dbReference type="Pfam" id="PF00248">
    <property type="entry name" value="Aldo_ket_red"/>
    <property type="match status" value="1"/>
</dbReference>
<keyword evidence="1" id="KW-0560">Oxidoreductase</keyword>
<feature type="domain" description="NADP-dependent oxidoreductase" evidence="3">
    <location>
        <begin position="48"/>
        <end position="307"/>
    </location>
</feature>
<dbReference type="InterPro" id="IPR023210">
    <property type="entry name" value="NADP_OxRdtase_dom"/>
</dbReference>
<keyword evidence="5" id="KW-1185">Reference proteome</keyword>
<sequence>MRCCVASMKRSVTSSSETQPRRLSSPPTTVRREPRHVSLQGELPQSSLALGTAGFAFGGHPLEDAVTTIRGAVHGGVRLIDTARAYARPGEESTAEVIVGRALAQLEGADVLVATKGGHWRDGEAFPVDGRASTLRAHCEASLRALGVPQIDLYFLHHVDPVVPIEESVAALDELRREGLVRHVGVSNVSRDELDRASRVTEISAVQNRLSLAFPADLPLAGECARRGIVFLAYSPLGGAAAAPPPPAVEIARERGVSHAQVQLAWLRAVSPEIVPILGATRPATVADALRARELRLSPGALARLSAAHA</sequence>
<dbReference type="PANTHER" id="PTHR43625">
    <property type="entry name" value="AFLATOXIN B1 ALDEHYDE REDUCTASE"/>
    <property type="match status" value="1"/>
</dbReference>
<dbReference type="InterPro" id="IPR020471">
    <property type="entry name" value="AKR"/>
</dbReference>
<dbReference type="GO" id="GO:0005737">
    <property type="term" value="C:cytoplasm"/>
    <property type="evidence" value="ECO:0007669"/>
    <property type="project" value="TreeGrafter"/>
</dbReference>
<name>A0A2U1TC51_9MICO</name>
<dbReference type="InterPro" id="IPR036812">
    <property type="entry name" value="NAD(P)_OxRdtase_dom_sf"/>
</dbReference>
<dbReference type="CDD" id="cd19088">
    <property type="entry name" value="AKR_AKR13B1"/>
    <property type="match status" value="1"/>
</dbReference>
<feature type="compositionally biased region" description="Polar residues" evidence="2">
    <location>
        <begin position="10"/>
        <end position="28"/>
    </location>
</feature>
<evidence type="ECO:0000256" key="2">
    <source>
        <dbReference type="SAM" id="MobiDB-lite"/>
    </source>
</evidence>
<dbReference type="PANTHER" id="PTHR43625:SF40">
    <property type="entry name" value="ALDO-KETO REDUCTASE YAKC [NADP(+)]"/>
    <property type="match status" value="1"/>
</dbReference>
<dbReference type="Proteomes" id="UP000244962">
    <property type="component" value="Unassembled WGS sequence"/>
</dbReference>
<protein>
    <recommendedName>
        <fullName evidence="3">NADP-dependent oxidoreductase domain-containing protein</fullName>
    </recommendedName>
</protein>
<dbReference type="SUPFAM" id="SSF51430">
    <property type="entry name" value="NAD(P)-linked oxidoreductase"/>
    <property type="match status" value="1"/>
</dbReference>